<gene>
    <name evidence="1" type="ORF">OHA91_39595</name>
</gene>
<accession>A0ABZ1QPP9</accession>
<keyword evidence="1" id="KW-0614">Plasmid</keyword>
<dbReference type="EMBL" id="CP108037">
    <property type="protein sequence ID" value="WUN84531.1"/>
    <property type="molecule type" value="Genomic_DNA"/>
</dbReference>
<protein>
    <submittedName>
        <fullName evidence="1">Uncharacterized protein</fullName>
    </submittedName>
</protein>
<proteinExistence type="predicted"/>
<dbReference type="Proteomes" id="UP001432312">
    <property type="component" value="Plasmid unnamed1"/>
</dbReference>
<keyword evidence="2" id="KW-1185">Reference proteome</keyword>
<sequence>MTTSALMELDARLDSKNTVAVLAAAWDAFTLAAEVADAITFEEGSDELQAMAAAQQSMAGRDLLPLPQSGWAVEATAPAPGAAGLDRHVHLLEHVSGSLTRLSSAAVIDVEAARSLGRAAELAAGAALALSQVRGH</sequence>
<reference evidence="1" key="1">
    <citation type="submission" date="2022-10" db="EMBL/GenBank/DDBJ databases">
        <title>The complete genomes of actinobacterial strains from the NBC collection.</title>
        <authorList>
            <person name="Joergensen T.S."/>
            <person name="Alvarez Arevalo M."/>
            <person name="Sterndorff E.B."/>
            <person name="Faurdal D."/>
            <person name="Vuksanovic O."/>
            <person name="Mourched A.-S."/>
            <person name="Charusanti P."/>
            <person name="Shaw S."/>
            <person name="Blin K."/>
            <person name="Weber T."/>
        </authorList>
    </citation>
    <scope>NUCLEOTIDE SEQUENCE</scope>
    <source>
        <strain evidence="1">NBC_00303</strain>
        <plasmid evidence="1">unnamed1</plasmid>
    </source>
</reference>
<dbReference type="RefSeq" id="WP_328741251.1">
    <property type="nucleotide sequence ID" value="NZ_CP108037.1"/>
</dbReference>
<name>A0ABZ1QPP9_9ACTN</name>
<geneLocation type="plasmid" evidence="1 2">
    <name>unnamed1</name>
</geneLocation>
<organism evidence="1 2">
    <name type="scientific">Streptomyces erythrochromogenes</name>
    <dbReference type="NCBI Taxonomy" id="285574"/>
    <lineage>
        <taxon>Bacteria</taxon>
        <taxon>Bacillati</taxon>
        <taxon>Actinomycetota</taxon>
        <taxon>Actinomycetes</taxon>
        <taxon>Kitasatosporales</taxon>
        <taxon>Streptomycetaceae</taxon>
        <taxon>Streptomyces</taxon>
    </lineage>
</organism>
<dbReference type="GeneID" id="95502292"/>
<evidence type="ECO:0000313" key="2">
    <source>
        <dbReference type="Proteomes" id="UP001432312"/>
    </source>
</evidence>
<evidence type="ECO:0000313" key="1">
    <source>
        <dbReference type="EMBL" id="WUN84531.1"/>
    </source>
</evidence>